<feature type="transmembrane region" description="Helical" evidence="8">
    <location>
        <begin position="295"/>
        <end position="319"/>
    </location>
</feature>
<feature type="transmembrane region" description="Helical" evidence="8">
    <location>
        <begin position="99"/>
        <end position="120"/>
    </location>
</feature>
<proteinExistence type="predicted"/>
<evidence type="ECO:0000256" key="4">
    <source>
        <dbReference type="ARBA" id="ARBA00022692"/>
    </source>
</evidence>
<dbReference type="RefSeq" id="WP_344684571.1">
    <property type="nucleotide sequence ID" value="NZ_BAAAUX010000024.1"/>
</dbReference>
<dbReference type="InterPro" id="IPR036259">
    <property type="entry name" value="MFS_trans_sf"/>
</dbReference>
<dbReference type="InterPro" id="IPR020846">
    <property type="entry name" value="MFS_dom"/>
</dbReference>
<keyword evidence="3" id="KW-1003">Cell membrane</keyword>
<feature type="transmembrane region" description="Helical" evidence="8">
    <location>
        <begin position="132"/>
        <end position="151"/>
    </location>
</feature>
<keyword evidence="11" id="KW-1185">Reference proteome</keyword>
<dbReference type="PROSITE" id="PS50850">
    <property type="entry name" value="MFS"/>
    <property type="match status" value="1"/>
</dbReference>
<reference evidence="10 11" key="1">
    <citation type="journal article" date="2019" name="Int. J. Syst. Evol. Microbiol.">
        <title>The Global Catalogue of Microorganisms (GCM) 10K type strain sequencing project: providing services to taxonomists for standard genome sequencing and annotation.</title>
        <authorList>
            <consortium name="The Broad Institute Genomics Platform"/>
            <consortium name="The Broad Institute Genome Sequencing Center for Infectious Disease"/>
            <person name="Wu L."/>
            <person name="Ma J."/>
        </authorList>
    </citation>
    <scope>NUCLEOTIDE SEQUENCE [LARGE SCALE GENOMIC DNA]</scope>
    <source>
        <strain evidence="10 11">JCM 9383</strain>
    </source>
</reference>
<protein>
    <submittedName>
        <fullName evidence="10">MFS transporter</fullName>
    </submittedName>
</protein>
<name>A0ABN3VJW5_9PSEU</name>
<feature type="transmembrane region" description="Helical" evidence="8">
    <location>
        <begin position="270"/>
        <end position="289"/>
    </location>
</feature>
<dbReference type="Pfam" id="PF07690">
    <property type="entry name" value="MFS_1"/>
    <property type="match status" value="1"/>
</dbReference>
<comment type="caution">
    <text evidence="10">The sequence shown here is derived from an EMBL/GenBank/DDBJ whole genome shotgun (WGS) entry which is preliminary data.</text>
</comment>
<feature type="compositionally biased region" description="Basic residues" evidence="7">
    <location>
        <begin position="405"/>
        <end position="418"/>
    </location>
</feature>
<dbReference type="InterPro" id="IPR011701">
    <property type="entry name" value="MFS"/>
</dbReference>
<keyword evidence="2" id="KW-0813">Transport</keyword>
<gene>
    <name evidence="10" type="ORF">GCM10010470_54930</name>
</gene>
<dbReference type="PANTHER" id="PTHR23517">
    <property type="entry name" value="RESISTANCE PROTEIN MDTM, PUTATIVE-RELATED-RELATED"/>
    <property type="match status" value="1"/>
</dbReference>
<dbReference type="Gene3D" id="1.20.1250.20">
    <property type="entry name" value="MFS general substrate transporter like domains"/>
    <property type="match status" value="1"/>
</dbReference>
<feature type="transmembrane region" description="Helical" evidence="8">
    <location>
        <begin position="7"/>
        <end position="25"/>
    </location>
</feature>
<dbReference type="Proteomes" id="UP001500979">
    <property type="component" value="Unassembled WGS sequence"/>
</dbReference>
<dbReference type="PROSITE" id="PS00216">
    <property type="entry name" value="SUGAR_TRANSPORT_1"/>
    <property type="match status" value="1"/>
</dbReference>
<feature type="transmembrane region" description="Helical" evidence="8">
    <location>
        <begin position="37"/>
        <end position="62"/>
    </location>
</feature>
<feature type="transmembrane region" description="Helical" evidence="8">
    <location>
        <begin position="362"/>
        <end position="379"/>
    </location>
</feature>
<feature type="region of interest" description="Disordered" evidence="7">
    <location>
        <begin position="389"/>
        <end position="418"/>
    </location>
</feature>
<organism evidence="10 11">
    <name type="scientific">Saccharopolyspora taberi</name>
    <dbReference type="NCBI Taxonomy" id="60895"/>
    <lineage>
        <taxon>Bacteria</taxon>
        <taxon>Bacillati</taxon>
        <taxon>Actinomycetota</taxon>
        <taxon>Actinomycetes</taxon>
        <taxon>Pseudonocardiales</taxon>
        <taxon>Pseudonocardiaceae</taxon>
        <taxon>Saccharopolyspora</taxon>
    </lineage>
</organism>
<dbReference type="InterPro" id="IPR005829">
    <property type="entry name" value="Sugar_transporter_CS"/>
</dbReference>
<sequence length="418" mass="42664">MAPDGRWKFWGCAYALVVLLTGTNLPTPLYQDYERTFGFSPLVVTLVFAAYVAALIPSLLIAGPLSDAVGRRPVLLPAVGLAALGALAFAMAAGTGWLFVARILQGMALGAASGALTSALTELEPSGNGRKAALVSTVASVGGLGLGPLLGGALVEYAPAPHVLPFAVEIALLVPAVVVIAALPRGRATARWRPRRPQIPAAMRSSFTTSGIIGFLAFAVIGVFLALIPAYVAMLAGSGNLLLGGGAVALMLACSALAQVFGYGQPARRLQLIGLGLLAAGLVLLALAGGTSAPALLLAAIVIAGTGQGLAFLGGLTTVNQAAPADRRADVLSSFYVVIYLGVGLPVIGVGFLAASVGLLTAVRYFAVAVAVLCLAVLARKLCWRSPRPCGPSRSSLGDVPPRPSIRRRTRAVLTRHR</sequence>
<feature type="transmembrane region" description="Helical" evidence="8">
    <location>
        <begin position="331"/>
        <end position="356"/>
    </location>
</feature>
<evidence type="ECO:0000256" key="7">
    <source>
        <dbReference type="SAM" id="MobiDB-lite"/>
    </source>
</evidence>
<keyword evidence="4 8" id="KW-0812">Transmembrane</keyword>
<evidence type="ECO:0000256" key="1">
    <source>
        <dbReference type="ARBA" id="ARBA00004651"/>
    </source>
</evidence>
<dbReference type="InterPro" id="IPR050171">
    <property type="entry name" value="MFS_Transporters"/>
</dbReference>
<evidence type="ECO:0000256" key="5">
    <source>
        <dbReference type="ARBA" id="ARBA00022989"/>
    </source>
</evidence>
<evidence type="ECO:0000256" key="6">
    <source>
        <dbReference type="ARBA" id="ARBA00023136"/>
    </source>
</evidence>
<dbReference type="EMBL" id="BAAAUX010000024">
    <property type="protein sequence ID" value="GAA2812517.1"/>
    <property type="molecule type" value="Genomic_DNA"/>
</dbReference>
<keyword evidence="6 8" id="KW-0472">Membrane</keyword>
<feature type="transmembrane region" description="Helical" evidence="8">
    <location>
        <begin position="241"/>
        <end position="263"/>
    </location>
</feature>
<evidence type="ECO:0000256" key="3">
    <source>
        <dbReference type="ARBA" id="ARBA00022475"/>
    </source>
</evidence>
<evidence type="ECO:0000259" key="9">
    <source>
        <dbReference type="PROSITE" id="PS50850"/>
    </source>
</evidence>
<evidence type="ECO:0000256" key="8">
    <source>
        <dbReference type="SAM" id="Phobius"/>
    </source>
</evidence>
<feature type="transmembrane region" description="Helical" evidence="8">
    <location>
        <begin position="205"/>
        <end position="229"/>
    </location>
</feature>
<keyword evidence="5 8" id="KW-1133">Transmembrane helix</keyword>
<dbReference type="PANTHER" id="PTHR23517:SF13">
    <property type="entry name" value="MAJOR FACILITATOR SUPERFAMILY MFS_1"/>
    <property type="match status" value="1"/>
</dbReference>
<feature type="domain" description="Major facilitator superfamily (MFS) profile" evidence="9">
    <location>
        <begin position="1"/>
        <end position="388"/>
    </location>
</feature>
<evidence type="ECO:0000313" key="11">
    <source>
        <dbReference type="Proteomes" id="UP001500979"/>
    </source>
</evidence>
<feature type="transmembrane region" description="Helical" evidence="8">
    <location>
        <begin position="74"/>
        <end position="93"/>
    </location>
</feature>
<feature type="transmembrane region" description="Helical" evidence="8">
    <location>
        <begin position="163"/>
        <end position="184"/>
    </location>
</feature>
<accession>A0ABN3VJW5</accession>
<dbReference type="SUPFAM" id="SSF103473">
    <property type="entry name" value="MFS general substrate transporter"/>
    <property type="match status" value="1"/>
</dbReference>
<evidence type="ECO:0000313" key="10">
    <source>
        <dbReference type="EMBL" id="GAA2812517.1"/>
    </source>
</evidence>
<comment type="subcellular location">
    <subcellularLocation>
        <location evidence="1">Cell membrane</location>
        <topology evidence="1">Multi-pass membrane protein</topology>
    </subcellularLocation>
</comment>
<evidence type="ECO:0000256" key="2">
    <source>
        <dbReference type="ARBA" id="ARBA00022448"/>
    </source>
</evidence>